<dbReference type="Proteomes" id="UP000095287">
    <property type="component" value="Unplaced"/>
</dbReference>
<evidence type="ECO:0000313" key="3">
    <source>
        <dbReference type="WBParaSite" id="L893_g30246.t1"/>
    </source>
</evidence>
<dbReference type="WBParaSite" id="L893_g30246.t1">
    <property type="protein sequence ID" value="L893_g30246.t1"/>
    <property type="gene ID" value="L893_g30246"/>
</dbReference>
<organism evidence="2 3">
    <name type="scientific">Steinernema glaseri</name>
    <dbReference type="NCBI Taxonomy" id="37863"/>
    <lineage>
        <taxon>Eukaryota</taxon>
        <taxon>Metazoa</taxon>
        <taxon>Ecdysozoa</taxon>
        <taxon>Nematoda</taxon>
        <taxon>Chromadorea</taxon>
        <taxon>Rhabditida</taxon>
        <taxon>Tylenchina</taxon>
        <taxon>Panagrolaimomorpha</taxon>
        <taxon>Strongyloidoidea</taxon>
        <taxon>Steinernematidae</taxon>
        <taxon>Steinernema</taxon>
    </lineage>
</organism>
<keyword evidence="2" id="KW-1185">Reference proteome</keyword>
<evidence type="ECO:0000313" key="2">
    <source>
        <dbReference type="Proteomes" id="UP000095287"/>
    </source>
</evidence>
<evidence type="ECO:0000256" key="1">
    <source>
        <dbReference type="SAM" id="MobiDB-lite"/>
    </source>
</evidence>
<dbReference type="AlphaFoldDB" id="A0A1I7ZWE1"/>
<sequence length="115" mass="13162">MVTGMVTERLLRTRSDLVSDVESPEKNHGSLHRLCFRAMFFQIRSSVLGKGPLSKVTSPKRVINKTRANLRKNGRTSRILNCEAASSPTNWIKRQKLKSDASPSDQNRRDARRRR</sequence>
<reference evidence="3" key="1">
    <citation type="submission" date="2016-11" db="UniProtKB">
        <authorList>
            <consortium name="WormBaseParasite"/>
        </authorList>
    </citation>
    <scope>IDENTIFICATION</scope>
</reference>
<feature type="region of interest" description="Disordered" evidence="1">
    <location>
        <begin position="91"/>
        <end position="115"/>
    </location>
</feature>
<name>A0A1I7ZWE1_9BILA</name>
<proteinExistence type="predicted"/>
<accession>A0A1I7ZWE1</accession>
<protein>
    <submittedName>
        <fullName evidence="3">Uncharacterized protein</fullName>
    </submittedName>
</protein>